<organism evidence="10">
    <name type="scientific">Saccoglossus kowalevskii</name>
    <name type="common">Acorn worm</name>
    <dbReference type="NCBI Taxonomy" id="10224"/>
    <lineage>
        <taxon>Eukaryota</taxon>
        <taxon>Metazoa</taxon>
        <taxon>Hemichordata</taxon>
        <taxon>Enteropneusta</taxon>
        <taxon>Harrimaniidae</taxon>
        <taxon>Saccoglossus</taxon>
    </lineage>
</organism>
<evidence type="ECO:0000256" key="4">
    <source>
        <dbReference type="ARBA" id="ARBA00022771"/>
    </source>
</evidence>
<evidence type="ECO:0000256" key="6">
    <source>
        <dbReference type="ARBA" id="ARBA00023242"/>
    </source>
</evidence>
<dbReference type="SMART" id="SM00401">
    <property type="entry name" value="ZnF_GATA"/>
    <property type="match status" value="1"/>
</dbReference>
<evidence type="ECO:0000256" key="3">
    <source>
        <dbReference type="ARBA" id="ARBA00022723"/>
    </source>
</evidence>
<feature type="domain" description="GATA-type" evidence="9">
    <location>
        <begin position="19"/>
        <end position="45"/>
    </location>
</feature>
<dbReference type="EMBL" id="GU076002">
    <property type="protein sequence ID" value="ACY92531.1"/>
    <property type="molecule type" value="mRNA"/>
</dbReference>
<feature type="compositionally biased region" description="Polar residues" evidence="8">
    <location>
        <begin position="63"/>
        <end position="77"/>
    </location>
</feature>
<dbReference type="SUPFAM" id="SSF57716">
    <property type="entry name" value="Glucocorticoid receptor-like (DNA-binding domain)"/>
    <property type="match status" value="1"/>
</dbReference>
<comment type="subcellular location">
    <subcellularLocation>
        <location evidence="1">Nucleus</location>
    </subcellularLocation>
</comment>
<proteinExistence type="evidence at transcript level"/>
<keyword evidence="3" id="KW-0479">Metal-binding</keyword>
<dbReference type="RefSeq" id="NP_001161552.1">
    <property type="nucleotide sequence ID" value="NM_001168080.1"/>
</dbReference>
<dbReference type="GO" id="GO:0043565">
    <property type="term" value="F:sequence-specific DNA binding"/>
    <property type="evidence" value="ECO:0007669"/>
    <property type="project" value="InterPro"/>
</dbReference>
<dbReference type="KEGG" id="sko:100313615"/>
<dbReference type="InterPro" id="IPR000679">
    <property type="entry name" value="Znf_GATA"/>
</dbReference>
<evidence type="ECO:0000256" key="5">
    <source>
        <dbReference type="ARBA" id="ARBA00022833"/>
    </source>
</evidence>
<evidence type="ECO:0000313" key="11">
    <source>
        <dbReference type="Proteomes" id="UP000694865"/>
    </source>
</evidence>
<dbReference type="PROSITE" id="PS50114">
    <property type="entry name" value="GATA_ZN_FINGER_2"/>
    <property type="match status" value="1"/>
</dbReference>
<dbReference type="InterPro" id="IPR013088">
    <property type="entry name" value="Znf_NHR/GATA"/>
</dbReference>
<keyword evidence="5" id="KW-0862">Zinc</keyword>
<reference evidence="10" key="1">
    <citation type="submission" date="2009-10" db="EMBL/GenBank/DDBJ databases">
        <authorList>
            <person name="Freeman R.M.Jr."/>
            <person name="Wu M.M."/>
            <person name="Gerhart J.J."/>
        </authorList>
    </citation>
    <scope>NUCLEOTIDE SEQUENCE</scope>
</reference>
<reference evidence="12" key="2">
    <citation type="submission" date="2025-05" db="UniProtKB">
        <authorList>
            <consortium name="RefSeq"/>
        </authorList>
    </citation>
    <scope>IDENTIFICATION</scope>
</reference>
<evidence type="ECO:0000313" key="10">
    <source>
        <dbReference type="EMBL" id="ACY92531.1"/>
    </source>
</evidence>
<evidence type="ECO:0000256" key="7">
    <source>
        <dbReference type="PROSITE-ProRule" id="PRU00094"/>
    </source>
</evidence>
<dbReference type="AlphaFoldDB" id="D1LX25"/>
<dbReference type="GeneID" id="100313615"/>
<feature type="region of interest" description="Disordered" evidence="8">
    <location>
        <begin position="56"/>
        <end position="96"/>
    </location>
</feature>
<dbReference type="InterPro" id="IPR039050">
    <property type="entry name" value="GATAD1"/>
</dbReference>
<dbReference type="Proteomes" id="UP000694865">
    <property type="component" value="Unplaced"/>
</dbReference>
<dbReference type="PANTHER" id="PTHR13340">
    <property type="entry name" value="GATA ZINC FINGER DOMAIN-CONTAINING"/>
    <property type="match status" value="1"/>
</dbReference>
<dbReference type="Gene3D" id="3.30.50.10">
    <property type="entry name" value="Erythroid Transcription Factor GATA-1, subunit A"/>
    <property type="match status" value="1"/>
</dbReference>
<dbReference type="PANTHER" id="PTHR13340:SF2">
    <property type="entry name" value="GATA ZINC FINGER DOMAIN-CONTAINING PROTEIN 1"/>
    <property type="match status" value="1"/>
</dbReference>
<dbReference type="GO" id="GO:0008270">
    <property type="term" value="F:zinc ion binding"/>
    <property type="evidence" value="ECO:0007669"/>
    <property type="project" value="UniProtKB-KW"/>
</dbReference>
<evidence type="ECO:0000259" key="9">
    <source>
        <dbReference type="PROSITE" id="PS50114"/>
    </source>
</evidence>
<name>D1LX25_SACKO</name>
<sequence>MPNSSCVAIIMPLGVKPCCVTCKTTNSQMWRRSVEGEIQCNSCSLKQHPAALTACDNGGGKPVTSSKSSNDSQNGNNHHGRFREGTRKSSRSSRSMRYKQMLNAGKSHLATKGKSRRVVFKRNPLKSPEAVSTVVTSNSIFYRGMYHQVGDIVSLLDEGGGIYYAQIRGFMQDQYCDKSAVITWLLPSQASSKDHFDPATYVLGPEEDLPRKMEYMEFVCHAPSDYYKARNTPYEVIPVTHDTGYIWTSIAPSKPPSTTEIFSGSR</sequence>
<protein>
    <recommendedName>
        <fullName evidence="2">GATA zinc finger domain-containing protein 1</fullName>
    </recommendedName>
</protein>
<evidence type="ECO:0000313" key="12">
    <source>
        <dbReference type="RefSeq" id="NP_001161552.1"/>
    </source>
</evidence>
<gene>
    <name evidence="12" type="primary">LOC100313615</name>
</gene>
<keyword evidence="4 7" id="KW-0863">Zinc-finger</keyword>
<keyword evidence="6" id="KW-0539">Nucleus</keyword>
<evidence type="ECO:0000256" key="8">
    <source>
        <dbReference type="SAM" id="MobiDB-lite"/>
    </source>
</evidence>
<dbReference type="GO" id="GO:0005634">
    <property type="term" value="C:nucleus"/>
    <property type="evidence" value="ECO:0007669"/>
    <property type="project" value="UniProtKB-SubCell"/>
</dbReference>
<dbReference type="GO" id="GO:0006355">
    <property type="term" value="P:regulation of DNA-templated transcription"/>
    <property type="evidence" value="ECO:0007669"/>
    <property type="project" value="InterPro"/>
</dbReference>
<dbReference type="GO" id="GO:0006325">
    <property type="term" value="P:chromatin organization"/>
    <property type="evidence" value="ECO:0007669"/>
    <property type="project" value="TreeGrafter"/>
</dbReference>
<evidence type="ECO:0000256" key="2">
    <source>
        <dbReference type="ARBA" id="ARBA00014943"/>
    </source>
</evidence>
<dbReference type="PROSITE" id="PS00344">
    <property type="entry name" value="GATA_ZN_FINGER_1"/>
    <property type="match status" value="1"/>
</dbReference>
<dbReference type="OrthoDB" id="9994231at2759"/>
<accession>D1LX25</accession>
<keyword evidence="11" id="KW-1185">Reference proteome</keyword>
<evidence type="ECO:0000256" key="1">
    <source>
        <dbReference type="ARBA" id="ARBA00004123"/>
    </source>
</evidence>